<keyword evidence="2" id="KW-0812">Transmembrane</keyword>
<keyword evidence="4" id="KW-1185">Reference proteome</keyword>
<evidence type="ECO:0000256" key="2">
    <source>
        <dbReference type="SAM" id="Phobius"/>
    </source>
</evidence>
<dbReference type="Pfam" id="PF17647">
    <property type="entry name" value="DUF5518"/>
    <property type="match status" value="1"/>
</dbReference>
<gene>
    <name evidence="3" type="ORF">K8N75_05140</name>
</gene>
<organism evidence="3 4">
    <name type="scientific">Methanobacterium spitsbergense</name>
    <dbReference type="NCBI Taxonomy" id="2874285"/>
    <lineage>
        <taxon>Archaea</taxon>
        <taxon>Methanobacteriati</taxon>
        <taxon>Methanobacteriota</taxon>
        <taxon>Methanomada group</taxon>
        <taxon>Methanobacteria</taxon>
        <taxon>Methanobacteriales</taxon>
        <taxon>Methanobacteriaceae</taxon>
        <taxon>Methanobacterium</taxon>
    </lineage>
</organism>
<feature type="transmembrane region" description="Helical" evidence="2">
    <location>
        <begin position="7"/>
        <end position="24"/>
    </location>
</feature>
<reference evidence="4" key="1">
    <citation type="journal article" date="2022" name="Microbiol. Resour. Announc.">
        <title>Draft Genome Sequence of a Methanogenic Archaeon from West Spitsbergen Permafrost.</title>
        <authorList>
            <person name="Trubitsyn V."/>
            <person name="Rivkina E."/>
            <person name="Shcherbakova V."/>
        </authorList>
    </citation>
    <scope>NUCLEOTIDE SEQUENCE [LARGE SCALE GENOMIC DNA]</scope>
    <source>
        <strain evidence="4">VT</strain>
    </source>
</reference>
<evidence type="ECO:0000313" key="3">
    <source>
        <dbReference type="EMBL" id="MBZ2165422.1"/>
    </source>
</evidence>
<feature type="region of interest" description="Disordered" evidence="1">
    <location>
        <begin position="131"/>
        <end position="154"/>
    </location>
</feature>
<evidence type="ECO:0000313" key="4">
    <source>
        <dbReference type="Proteomes" id="UP000825933"/>
    </source>
</evidence>
<keyword evidence="2" id="KW-0472">Membrane</keyword>
<sequence length="154" mass="16477">MVSVGAIVEGFILAIIITVVLSILGVGSVIGLPVAIFGFLLAGIIVGYISYGDIIDGVINGALMGVAGAIILWILSLFKGQIAAFSSQLSTYVPLNSAPELILVIVAGAIGGLIGSLILLLNRRNRRNYGGRRDGDRRDERRDDDRRDDRDRRD</sequence>
<accession>A0A8T5UN91</accession>
<protein>
    <submittedName>
        <fullName evidence="3">DUF5518 domain-containing protein</fullName>
    </submittedName>
</protein>
<name>A0A8T5UN91_9EURY</name>
<feature type="transmembrane region" description="Helical" evidence="2">
    <location>
        <begin position="58"/>
        <end position="78"/>
    </location>
</feature>
<dbReference type="Proteomes" id="UP000825933">
    <property type="component" value="Unassembled WGS sequence"/>
</dbReference>
<feature type="transmembrane region" description="Helical" evidence="2">
    <location>
        <begin position="30"/>
        <end position="51"/>
    </location>
</feature>
<dbReference type="AlphaFoldDB" id="A0A8T5UN91"/>
<keyword evidence="2" id="KW-1133">Transmembrane helix</keyword>
<dbReference type="EMBL" id="JAIOUQ010000004">
    <property type="protein sequence ID" value="MBZ2165422.1"/>
    <property type="molecule type" value="Genomic_DNA"/>
</dbReference>
<proteinExistence type="predicted"/>
<comment type="caution">
    <text evidence="3">The sequence shown here is derived from an EMBL/GenBank/DDBJ whole genome shotgun (WGS) entry which is preliminary data.</text>
</comment>
<evidence type="ECO:0000256" key="1">
    <source>
        <dbReference type="SAM" id="MobiDB-lite"/>
    </source>
</evidence>
<dbReference type="RefSeq" id="WP_223791050.1">
    <property type="nucleotide sequence ID" value="NZ_JAIOUQ010000004.1"/>
</dbReference>
<dbReference type="InterPro" id="IPR040493">
    <property type="entry name" value="DUF5518"/>
</dbReference>
<feature type="transmembrane region" description="Helical" evidence="2">
    <location>
        <begin position="98"/>
        <end position="121"/>
    </location>
</feature>